<dbReference type="AlphaFoldDB" id="A0A060R6Y7"/>
<reference evidence="1 2" key="1">
    <citation type="journal article" date="2015" name="Genome Announc.">
        <title>Complete Genome Sequence of the Novel Leech Symbiont Mucinivorans hirudinis M3T.</title>
        <authorList>
            <person name="Nelson M.C."/>
            <person name="Bomar L."/>
            <person name="Graf J."/>
        </authorList>
    </citation>
    <scope>NUCLEOTIDE SEQUENCE [LARGE SCALE GENOMIC DNA]</scope>
    <source>
        <strain evidence="2">M3</strain>
    </source>
</reference>
<evidence type="ECO:0000313" key="2">
    <source>
        <dbReference type="Proteomes" id="UP000027616"/>
    </source>
</evidence>
<accession>A0A060R6Y7</accession>
<gene>
    <name evidence="1" type="ORF">BN938_0840</name>
</gene>
<evidence type="ECO:0008006" key="3">
    <source>
        <dbReference type="Google" id="ProtNLM"/>
    </source>
</evidence>
<proteinExistence type="predicted"/>
<sequence>MIVALALSCGDGGRVDVPQAAVIGSREGDLVTVNIREVSDTVDMPLSAWVEDLEIVQLDGSSDDAFTNGYKICLSDNYILIFGNITNATKLYERKTGKFVGNIGNVGRGPGEYFAIYSAQIDEPNGLIYSQPWQMREILVHNLRGEFTGRIPLANVAEKGNIRVDVPNRVITVSVIPFKGGSNSAVWVQDFEGNVIDSVAAGRFAVNPDYSNEVDYNGNTDAFDFSLLRWSNQPDTLYHYENKVLKPVFTVTIDGLEPSKGYADAVTRTYNELPGYFLGGVGQNRKVEKRGNSESTTVIPVWMYVDKKELRGAWFRLRNDFVGGRVEYPTFTGGYFVSNVSDPFKFVEQLEAARGKASAAVRERIDGLLKSIDPEGNNVLMLGRVKQ</sequence>
<dbReference type="Pfam" id="PF17170">
    <property type="entry name" value="DUF5128"/>
    <property type="match status" value="1"/>
</dbReference>
<evidence type="ECO:0000313" key="1">
    <source>
        <dbReference type="EMBL" id="CDN30941.1"/>
    </source>
</evidence>
<dbReference type="EMBL" id="HG934468">
    <property type="protein sequence ID" value="CDN30941.1"/>
    <property type="molecule type" value="Genomic_DNA"/>
</dbReference>
<name>A0A060R6Y7_9BACT</name>
<organism evidence="1 2">
    <name type="scientific">Mucinivorans hirudinis</name>
    <dbReference type="NCBI Taxonomy" id="1433126"/>
    <lineage>
        <taxon>Bacteria</taxon>
        <taxon>Pseudomonadati</taxon>
        <taxon>Bacteroidota</taxon>
        <taxon>Bacteroidia</taxon>
        <taxon>Bacteroidales</taxon>
        <taxon>Rikenellaceae</taxon>
        <taxon>Mucinivorans</taxon>
    </lineage>
</organism>
<dbReference type="KEGG" id="rbc:BN938_0840"/>
<dbReference type="eggNOG" id="ENOG5030TXN">
    <property type="taxonomic scope" value="Bacteria"/>
</dbReference>
<keyword evidence="2" id="KW-1185">Reference proteome</keyword>
<protein>
    <recommendedName>
        <fullName evidence="3">6-bladed beta-propeller</fullName>
    </recommendedName>
</protein>
<dbReference type="Proteomes" id="UP000027616">
    <property type="component" value="Chromosome I"/>
</dbReference>
<dbReference type="STRING" id="1433126.BN938_0840"/>
<dbReference type="HOGENOM" id="CLU_036375_1_0_10"/>